<dbReference type="GO" id="GO:0006605">
    <property type="term" value="P:protein targeting"/>
    <property type="evidence" value="ECO:0007669"/>
    <property type="project" value="UniProtKB-UniRule"/>
</dbReference>
<evidence type="ECO:0000256" key="2">
    <source>
        <dbReference type="ARBA" id="ARBA00022448"/>
    </source>
</evidence>
<evidence type="ECO:0000256" key="7">
    <source>
        <dbReference type="ARBA" id="ARBA00023010"/>
    </source>
</evidence>
<evidence type="ECO:0000256" key="10">
    <source>
        <dbReference type="SAM" id="MobiDB-lite"/>
    </source>
</evidence>
<keyword evidence="5 9" id="KW-0653">Protein transport</keyword>
<keyword evidence="15" id="KW-1185">Reference proteome</keyword>
<feature type="compositionally biased region" description="Basic and acidic residues" evidence="10">
    <location>
        <begin position="153"/>
        <end position="196"/>
    </location>
</feature>
<dbReference type="AlphaFoldDB" id="A0A939M052"/>
<evidence type="ECO:0000256" key="5">
    <source>
        <dbReference type="ARBA" id="ARBA00022927"/>
    </source>
</evidence>
<evidence type="ECO:0000259" key="12">
    <source>
        <dbReference type="Pfam" id="PF21760"/>
    </source>
</evidence>
<name>A0A939M052_9MICO</name>
<evidence type="ECO:0000256" key="6">
    <source>
        <dbReference type="ARBA" id="ARBA00022989"/>
    </source>
</evidence>
<dbReference type="InterPro" id="IPR005791">
    <property type="entry name" value="SecD"/>
</dbReference>
<dbReference type="Gene3D" id="1.20.1640.10">
    <property type="entry name" value="Multidrug efflux transporter AcrB transmembrane domain"/>
    <property type="match status" value="1"/>
</dbReference>
<gene>
    <name evidence="9 14" type="primary">secD</name>
    <name evidence="14" type="ORF">J4H91_04765</name>
</gene>
<keyword evidence="6 9" id="KW-1133">Transmembrane helix</keyword>
<dbReference type="EMBL" id="JAGDYL010000006">
    <property type="protein sequence ID" value="MBO1804630.1"/>
    <property type="molecule type" value="Genomic_DNA"/>
</dbReference>
<evidence type="ECO:0000256" key="9">
    <source>
        <dbReference type="HAMAP-Rule" id="MF_01463"/>
    </source>
</evidence>
<keyword evidence="7 9" id="KW-0811">Translocation</keyword>
<reference evidence="14" key="1">
    <citation type="submission" date="2021-03" db="EMBL/GenBank/DDBJ databases">
        <title>Leucobacter chromiisoli sp. nov., isolated from chromium-containing soil of chemical plant.</title>
        <authorList>
            <person name="Xu Z."/>
        </authorList>
    </citation>
    <scope>NUCLEOTIDE SEQUENCE</scope>
    <source>
        <strain evidence="14">A2</strain>
    </source>
</reference>
<feature type="transmembrane region" description="Helical" evidence="9">
    <location>
        <begin position="497"/>
        <end position="516"/>
    </location>
</feature>
<evidence type="ECO:0000313" key="14">
    <source>
        <dbReference type="EMBL" id="MBO1804630.1"/>
    </source>
</evidence>
<feature type="compositionally biased region" description="Basic and acidic residues" evidence="10">
    <location>
        <begin position="595"/>
        <end position="611"/>
    </location>
</feature>
<dbReference type="NCBIfam" id="TIGR01129">
    <property type="entry name" value="secD"/>
    <property type="match status" value="1"/>
</dbReference>
<feature type="domain" description="SecDF P1 head subdomain" evidence="13">
    <location>
        <begin position="261"/>
        <end position="372"/>
    </location>
</feature>
<feature type="transmembrane region" description="Helical" evidence="9">
    <location>
        <begin position="391"/>
        <end position="411"/>
    </location>
</feature>
<keyword evidence="8 9" id="KW-0472">Membrane</keyword>
<feature type="transmembrane region" description="Helical" evidence="9">
    <location>
        <begin position="522"/>
        <end position="549"/>
    </location>
</feature>
<keyword evidence="4 9" id="KW-0812">Transmembrane</keyword>
<dbReference type="InterPro" id="IPR048634">
    <property type="entry name" value="SecD_SecF_C"/>
</dbReference>
<feature type="transmembrane region" description="Helical" evidence="9">
    <location>
        <begin position="418"/>
        <end position="440"/>
    </location>
</feature>
<evidence type="ECO:0000313" key="15">
    <source>
        <dbReference type="Proteomes" id="UP000664398"/>
    </source>
</evidence>
<dbReference type="Pfam" id="PF21760">
    <property type="entry name" value="SecD_1st"/>
    <property type="match status" value="1"/>
</dbReference>
<keyword evidence="3 9" id="KW-1003">Cell membrane</keyword>
<dbReference type="GO" id="GO:0043952">
    <property type="term" value="P:protein transport by the Sec complex"/>
    <property type="evidence" value="ECO:0007669"/>
    <property type="project" value="UniProtKB-UniRule"/>
</dbReference>
<protein>
    <recommendedName>
        <fullName evidence="9">Protein translocase subunit SecD</fullName>
    </recommendedName>
</protein>
<comment type="similarity">
    <text evidence="9">Belongs to the SecD/SecF family. SecD subfamily.</text>
</comment>
<dbReference type="RefSeq" id="WP_208045121.1">
    <property type="nucleotide sequence ID" value="NZ_JAGDYL010000006.1"/>
</dbReference>
<feature type="region of interest" description="Disordered" evidence="10">
    <location>
        <begin position="134"/>
        <end position="217"/>
    </location>
</feature>
<dbReference type="GO" id="GO:0005886">
    <property type="term" value="C:plasma membrane"/>
    <property type="evidence" value="ECO:0007669"/>
    <property type="project" value="UniProtKB-SubCell"/>
</dbReference>
<comment type="subcellular location">
    <subcellularLocation>
        <location evidence="1 9">Cell membrane</location>
        <topology evidence="1 9">Multi-pass membrane protein</topology>
    </subcellularLocation>
</comment>
<dbReference type="SUPFAM" id="SSF82866">
    <property type="entry name" value="Multidrug efflux transporter AcrB transmembrane domain"/>
    <property type="match status" value="1"/>
</dbReference>
<proteinExistence type="inferred from homology"/>
<dbReference type="Gene3D" id="3.30.1360.200">
    <property type="match status" value="1"/>
</dbReference>
<accession>A0A939M052</accession>
<dbReference type="InterPro" id="IPR055344">
    <property type="entry name" value="SecD_SecF_C_bact"/>
</dbReference>
<dbReference type="GO" id="GO:0015450">
    <property type="term" value="F:protein-transporting ATPase activity"/>
    <property type="evidence" value="ECO:0007669"/>
    <property type="project" value="InterPro"/>
</dbReference>
<organism evidence="14 15">
    <name type="scientific">Leucobacter ruminantium</name>
    <dbReference type="NCBI Taxonomy" id="1289170"/>
    <lineage>
        <taxon>Bacteria</taxon>
        <taxon>Bacillati</taxon>
        <taxon>Actinomycetota</taxon>
        <taxon>Actinomycetes</taxon>
        <taxon>Micrococcales</taxon>
        <taxon>Microbacteriaceae</taxon>
        <taxon>Leucobacter</taxon>
    </lineage>
</organism>
<comment type="subunit">
    <text evidence="9">Forms a complex with SecF. Part of the essential Sec protein translocation apparatus which comprises SecA, SecYEG and auxiliary proteins SecDF. Other proteins may also be involved.</text>
</comment>
<dbReference type="InterPro" id="IPR048631">
    <property type="entry name" value="SecD_1st"/>
</dbReference>
<dbReference type="InterPro" id="IPR022813">
    <property type="entry name" value="SecD/SecF_arch_bac"/>
</dbReference>
<comment type="function">
    <text evidence="9">Part of the Sec protein translocase complex. Interacts with the SecYEG preprotein conducting channel. SecDF uses the proton motive force (PMF) to complete protein translocation after the ATP-dependent function of SecA.</text>
</comment>
<dbReference type="HAMAP" id="MF_01463_B">
    <property type="entry name" value="SecD_B"/>
    <property type="match status" value="1"/>
</dbReference>
<dbReference type="GO" id="GO:0065002">
    <property type="term" value="P:intracellular protein transmembrane transport"/>
    <property type="evidence" value="ECO:0007669"/>
    <property type="project" value="UniProtKB-UniRule"/>
</dbReference>
<evidence type="ECO:0000256" key="3">
    <source>
        <dbReference type="ARBA" id="ARBA00022475"/>
    </source>
</evidence>
<comment type="caution">
    <text evidence="9">Lacks conserved residue(s) required for the propagation of feature annotation.</text>
</comment>
<dbReference type="Proteomes" id="UP000664398">
    <property type="component" value="Unassembled WGS sequence"/>
</dbReference>
<evidence type="ECO:0000256" key="1">
    <source>
        <dbReference type="ARBA" id="ARBA00004651"/>
    </source>
</evidence>
<comment type="caution">
    <text evidence="14">The sequence shown here is derived from an EMBL/GenBank/DDBJ whole genome shotgun (WGS) entry which is preliminary data.</text>
</comment>
<evidence type="ECO:0000259" key="13">
    <source>
        <dbReference type="Pfam" id="PF22599"/>
    </source>
</evidence>
<evidence type="ECO:0000256" key="8">
    <source>
        <dbReference type="ARBA" id="ARBA00023136"/>
    </source>
</evidence>
<dbReference type="Gene3D" id="3.30.70.3220">
    <property type="match status" value="1"/>
</dbReference>
<dbReference type="Pfam" id="PF02355">
    <property type="entry name" value="SecD_SecF_C"/>
    <property type="match status" value="1"/>
</dbReference>
<sequence length="631" mass="67019">MASTPAVRKARRSLVLLLVIVVGLAGLIALGVFRSNATWTPKLALDLQGGTQVLLAAEQTDGQAVSGEQLQQAVSIIRQRVDAAGVSEAEITTQGNRNISVSIPGKVDEATLQRIEASAKLDFRPVLAVDLSAPAQTEESADGAEASPAEEGDAAKADEAAAKTDEAEKETAAEKTKAEEAEKAEAEKDQAEKGSDTAEQEEPADLYPDPLPKGAGDLEWLTPALQQQFTDFTCDSEEALDARNAQSDRPLITCDNSGQLKYILGPVELGGDVITDAVSQMATTQTGATTGEWVVQLTMNKKGADTFGKISTRLFGAPEPQNQFAFVLDGQVLSAPTMQGQILDGRPSISGGFTQESSKALADQLKFGALPIGFTVQSQEDISATLGSNQLQAGLLAGLIGLLLVVVYSLFQYRALASVTIASLAIAAVLTYLLLTFFSWRQGYRLSLAGVAGIIVAVGFTADSFIVYFERIRDALRDGHSIEGAVENGWKRALRTVLASDGVNFLAAAILFILAVGNVKGFAFTLGLTTLVDVVVVALFTHPMLVLLARTRFYREGHRFSGLDPRQLGTVYRGRMQFRAPEVSGKGAGKKNQRSRAEAERRQTIAERKAAEAAGSGDRVPEDAATTGKES</sequence>
<dbReference type="PANTHER" id="PTHR30081">
    <property type="entry name" value="PROTEIN-EXPORT MEMBRANE PROTEIN SEC"/>
    <property type="match status" value="1"/>
</dbReference>
<feature type="domain" description="Protein translocase subunit SecDF P1" evidence="12">
    <location>
        <begin position="70"/>
        <end position="126"/>
    </location>
</feature>
<feature type="transmembrane region" description="Helical" evidence="9">
    <location>
        <begin position="446"/>
        <end position="469"/>
    </location>
</feature>
<keyword evidence="2 9" id="KW-0813">Transport</keyword>
<dbReference type="Pfam" id="PF22599">
    <property type="entry name" value="SecDF_P1_head"/>
    <property type="match status" value="1"/>
</dbReference>
<evidence type="ECO:0000256" key="4">
    <source>
        <dbReference type="ARBA" id="ARBA00022692"/>
    </source>
</evidence>
<dbReference type="PANTHER" id="PTHR30081:SF1">
    <property type="entry name" value="PROTEIN TRANSLOCASE SUBUNIT SECD"/>
    <property type="match status" value="1"/>
</dbReference>
<evidence type="ECO:0000259" key="11">
    <source>
        <dbReference type="Pfam" id="PF02355"/>
    </source>
</evidence>
<dbReference type="InterPro" id="IPR054384">
    <property type="entry name" value="SecDF_P1_head"/>
</dbReference>
<feature type="region of interest" description="Disordered" evidence="10">
    <location>
        <begin position="582"/>
        <end position="631"/>
    </location>
</feature>
<dbReference type="NCBIfam" id="TIGR00916">
    <property type="entry name" value="2A0604s01"/>
    <property type="match status" value="1"/>
</dbReference>
<feature type="domain" description="Protein export membrane protein SecD/SecF C-terminal" evidence="11">
    <location>
        <begin position="375"/>
        <end position="548"/>
    </location>
</feature>